<evidence type="ECO:0000313" key="4">
    <source>
        <dbReference type="Proteomes" id="UP000294832"/>
    </source>
</evidence>
<dbReference type="Proteomes" id="UP000294832">
    <property type="component" value="Unassembled WGS sequence"/>
</dbReference>
<feature type="signal peptide" evidence="2">
    <location>
        <begin position="1"/>
        <end position="22"/>
    </location>
</feature>
<evidence type="ECO:0008006" key="5">
    <source>
        <dbReference type="Google" id="ProtNLM"/>
    </source>
</evidence>
<keyword evidence="4" id="KW-1185">Reference proteome</keyword>
<keyword evidence="2" id="KW-0732">Signal</keyword>
<evidence type="ECO:0000256" key="1">
    <source>
        <dbReference type="SAM" id="MobiDB-lite"/>
    </source>
</evidence>
<gene>
    <name evidence="3" type="ORF">EDC91_10527</name>
</gene>
<feature type="region of interest" description="Disordered" evidence="1">
    <location>
        <begin position="74"/>
        <end position="120"/>
    </location>
</feature>
<dbReference type="EMBL" id="SLWF01000005">
    <property type="protein sequence ID" value="TCN87025.1"/>
    <property type="molecule type" value="Genomic_DNA"/>
</dbReference>
<accession>A0A4R2FIJ0</accession>
<dbReference type="AlphaFoldDB" id="A0A4R2FIJ0"/>
<feature type="chain" id="PRO_5020942132" description="Zinc resistance-associated protein" evidence="2">
    <location>
        <begin position="23"/>
        <end position="120"/>
    </location>
</feature>
<dbReference type="RefSeq" id="WP_133038200.1">
    <property type="nucleotide sequence ID" value="NZ_SLWF01000005.1"/>
</dbReference>
<sequence length="120" mass="13284">MKTFMKAALMISALVISAGASAHYWGYGFGMMNSNNPQYKSMQALHQNPEAMQKWRDSMRNDPQARQQWMQQMHANGGRGQHFAMRGSCGGTPAVMGRGMRWQAQPENAPAPAPAKKATK</sequence>
<protein>
    <recommendedName>
        <fullName evidence="5">Zinc resistance-associated protein</fullName>
    </recommendedName>
</protein>
<organism evidence="3 4">
    <name type="scientific">Shewanella fodinae</name>
    <dbReference type="NCBI Taxonomy" id="552357"/>
    <lineage>
        <taxon>Bacteria</taxon>
        <taxon>Pseudomonadati</taxon>
        <taxon>Pseudomonadota</taxon>
        <taxon>Gammaproteobacteria</taxon>
        <taxon>Alteromonadales</taxon>
        <taxon>Shewanellaceae</taxon>
        <taxon>Shewanella</taxon>
    </lineage>
</organism>
<reference evidence="3 4" key="1">
    <citation type="submission" date="2019-03" db="EMBL/GenBank/DDBJ databases">
        <title>Freshwater and sediment microbial communities from various areas in North America, analyzing microbe dynamics in response to fracking.</title>
        <authorList>
            <person name="Lamendella R."/>
        </authorList>
    </citation>
    <scope>NUCLEOTIDE SEQUENCE [LARGE SCALE GENOMIC DNA]</scope>
    <source>
        <strain evidence="3 4">74A</strain>
    </source>
</reference>
<proteinExistence type="predicted"/>
<comment type="caution">
    <text evidence="3">The sequence shown here is derived from an EMBL/GenBank/DDBJ whole genome shotgun (WGS) entry which is preliminary data.</text>
</comment>
<evidence type="ECO:0000313" key="3">
    <source>
        <dbReference type="EMBL" id="TCN87025.1"/>
    </source>
</evidence>
<evidence type="ECO:0000256" key="2">
    <source>
        <dbReference type="SAM" id="SignalP"/>
    </source>
</evidence>
<name>A0A4R2FIJ0_9GAMM</name>